<dbReference type="Pfam" id="PF00691">
    <property type="entry name" value="OmpA"/>
    <property type="match status" value="1"/>
</dbReference>
<reference evidence="10 11" key="1">
    <citation type="submission" date="2019-12" db="EMBL/GenBank/DDBJ databases">
        <title>Halomonas rutogse sp. nov. isolated from two lakes on Tibetan Plateau.</title>
        <authorList>
            <person name="Gao P."/>
        </authorList>
    </citation>
    <scope>NUCLEOTIDE SEQUENCE [LARGE SCALE GENOMIC DNA]</scope>
    <source>
        <strain evidence="10 11">ZH2S</strain>
    </source>
</reference>
<comment type="subcellular location">
    <subcellularLocation>
        <location evidence="1">Cell membrane</location>
        <topology evidence="1">Single-pass membrane protein</topology>
    </subcellularLocation>
</comment>
<name>A0A7X3GY59_9GAMM</name>
<dbReference type="PROSITE" id="PS51123">
    <property type="entry name" value="OMPA_2"/>
    <property type="match status" value="1"/>
</dbReference>
<proteinExistence type="inferred from homology"/>
<dbReference type="InterPro" id="IPR025713">
    <property type="entry name" value="MotB-like_N_dom"/>
</dbReference>
<dbReference type="InterPro" id="IPR050330">
    <property type="entry name" value="Bact_OuterMem_StrucFunc"/>
</dbReference>
<evidence type="ECO:0000256" key="8">
    <source>
        <dbReference type="SAM" id="MobiDB-lite"/>
    </source>
</evidence>
<protein>
    <submittedName>
        <fullName evidence="10">OmpA family protein</fullName>
    </submittedName>
</protein>
<keyword evidence="6 7" id="KW-0472">Membrane</keyword>
<comment type="caution">
    <text evidence="10">The sequence shown here is derived from an EMBL/GenBank/DDBJ whole genome shotgun (WGS) entry which is preliminary data.</text>
</comment>
<sequence length="331" mass="36960">MSQKDSKIPAWIVTYADLMTLLLCFFVLLLSFAEVDANKFRRIAGELSKAFGVQRDIPAEQIPMGTSAVFDQFSPATPDRTLLDQIRQRSMEERPQLESLRNILDARLQQQVRAVAQQVEDLLKDSIEEGVTQVEVDHKRVVIRIQEKGTFVSGSANVTNEFETLLLDMSEVFEGLPGTIAIDGHTDNIPIRTRRFQSNWDLSAMRAALVANVLLLNDDLSPERLVVQGFADTQPRASNATQEGRAQNRRVEITIDLSEATEERGVRSVEKFSPPEASPPLPGSEETLRQAVEPLPISPTEMSAEPPTANEALFDETVEEVSERFNPLFPD</sequence>
<dbReference type="InterPro" id="IPR036737">
    <property type="entry name" value="OmpA-like_sf"/>
</dbReference>
<dbReference type="InterPro" id="IPR006665">
    <property type="entry name" value="OmpA-like"/>
</dbReference>
<keyword evidence="3" id="KW-1003">Cell membrane</keyword>
<dbReference type="RefSeq" id="WP_160417302.1">
    <property type="nucleotide sequence ID" value="NZ_WTKP01000002.1"/>
</dbReference>
<dbReference type="EMBL" id="WTKP01000002">
    <property type="protein sequence ID" value="MWJ27065.1"/>
    <property type="molecule type" value="Genomic_DNA"/>
</dbReference>
<feature type="domain" description="OmpA-like" evidence="9">
    <location>
        <begin position="138"/>
        <end position="259"/>
    </location>
</feature>
<evidence type="ECO:0000256" key="2">
    <source>
        <dbReference type="ARBA" id="ARBA00008914"/>
    </source>
</evidence>
<comment type="similarity">
    <text evidence="2">Belongs to the MotB family.</text>
</comment>
<accession>A0A7X3GY59</accession>
<gene>
    <name evidence="10" type="ORF">GPM19_02410</name>
</gene>
<dbReference type="SUPFAM" id="SSF103088">
    <property type="entry name" value="OmpA-like"/>
    <property type="match status" value="1"/>
</dbReference>
<keyword evidence="5" id="KW-1133">Transmembrane helix</keyword>
<dbReference type="Gene3D" id="3.30.1330.60">
    <property type="entry name" value="OmpA-like domain"/>
    <property type="match status" value="1"/>
</dbReference>
<dbReference type="GO" id="GO:0005886">
    <property type="term" value="C:plasma membrane"/>
    <property type="evidence" value="ECO:0007669"/>
    <property type="project" value="UniProtKB-SubCell"/>
</dbReference>
<dbReference type="Pfam" id="PF13677">
    <property type="entry name" value="MotB_plug"/>
    <property type="match status" value="1"/>
</dbReference>
<dbReference type="AlphaFoldDB" id="A0A7X3GY59"/>
<dbReference type="Proteomes" id="UP000437638">
    <property type="component" value="Unassembled WGS sequence"/>
</dbReference>
<evidence type="ECO:0000256" key="7">
    <source>
        <dbReference type="PROSITE-ProRule" id="PRU00473"/>
    </source>
</evidence>
<organism evidence="10 11">
    <name type="scientific">Vreelandella zhuhanensis</name>
    <dbReference type="NCBI Taxonomy" id="2684210"/>
    <lineage>
        <taxon>Bacteria</taxon>
        <taxon>Pseudomonadati</taxon>
        <taxon>Pseudomonadota</taxon>
        <taxon>Gammaproteobacteria</taxon>
        <taxon>Oceanospirillales</taxon>
        <taxon>Halomonadaceae</taxon>
        <taxon>Vreelandella</taxon>
    </lineage>
</organism>
<feature type="region of interest" description="Disordered" evidence="8">
    <location>
        <begin position="257"/>
        <end position="313"/>
    </location>
</feature>
<evidence type="ECO:0000313" key="11">
    <source>
        <dbReference type="Proteomes" id="UP000437638"/>
    </source>
</evidence>
<evidence type="ECO:0000256" key="5">
    <source>
        <dbReference type="ARBA" id="ARBA00022989"/>
    </source>
</evidence>
<evidence type="ECO:0000256" key="6">
    <source>
        <dbReference type="ARBA" id="ARBA00023136"/>
    </source>
</evidence>
<feature type="compositionally biased region" description="Basic and acidic residues" evidence="8">
    <location>
        <begin position="261"/>
        <end position="270"/>
    </location>
</feature>
<keyword evidence="4" id="KW-0812">Transmembrane</keyword>
<dbReference type="CDD" id="cd07185">
    <property type="entry name" value="OmpA_C-like"/>
    <property type="match status" value="1"/>
</dbReference>
<evidence type="ECO:0000256" key="1">
    <source>
        <dbReference type="ARBA" id="ARBA00004162"/>
    </source>
</evidence>
<keyword evidence="11" id="KW-1185">Reference proteome</keyword>
<dbReference type="PANTHER" id="PTHR30329:SF21">
    <property type="entry name" value="LIPOPROTEIN YIAD-RELATED"/>
    <property type="match status" value="1"/>
</dbReference>
<evidence type="ECO:0000259" key="9">
    <source>
        <dbReference type="PROSITE" id="PS51123"/>
    </source>
</evidence>
<dbReference type="PANTHER" id="PTHR30329">
    <property type="entry name" value="STATOR ELEMENT OF FLAGELLAR MOTOR COMPLEX"/>
    <property type="match status" value="1"/>
</dbReference>
<evidence type="ECO:0000313" key="10">
    <source>
        <dbReference type="EMBL" id="MWJ27065.1"/>
    </source>
</evidence>
<evidence type="ECO:0000256" key="3">
    <source>
        <dbReference type="ARBA" id="ARBA00022475"/>
    </source>
</evidence>
<evidence type="ECO:0000256" key="4">
    <source>
        <dbReference type="ARBA" id="ARBA00022692"/>
    </source>
</evidence>